<evidence type="ECO:0000256" key="7">
    <source>
        <dbReference type="SAM" id="Coils"/>
    </source>
</evidence>
<keyword evidence="16" id="KW-1185">Reference proteome</keyword>
<evidence type="ECO:0000256" key="1">
    <source>
        <dbReference type="ARBA" id="ARBA00000085"/>
    </source>
</evidence>
<dbReference type="CDD" id="cd17546">
    <property type="entry name" value="REC_hyHK_CKI1_RcsC-like"/>
    <property type="match status" value="1"/>
</dbReference>
<dbReference type="Gene3D" id="3.30.565.10">
    <property type="entry name" value="Histidine kinase-like ATPase, C-terminal domain"/>
    <property type="match status" value="1"/>
</dbReference>
<keyword evidence="15" id="KW-0808">Transferase</keyword>
<dbReference type="SUPFAM" id="SSF52172">
    <property type="entry name" value="CheY-like"/>
    <property type="match status" value="1"/>
</dbReference>
<dbReference type="InterPro" id="IPR000780">
    <property type="entry name" value="CheR_MeTrfase"/>
</dbReference>
<feature type="coiled-coil region" evidence="7">
    <location>
        <begin position="649"/>
        <end position="736"/>
    </location>
</feature>
<accession>A0ABV0G473</accession>
<name>A0ABV0G473_9BURK</name>
<dbReference type="InterPro" id="IPR003661">
    <property type="entry name" value="HisK_dim/P_dom"/>
</dbReference>
<evidence type="ECO:0000313" key="15">
    <source>
        <dbReference type="EMBL" id="MEO3692505.1"/>
    </source>
</evidence>
<feature type="domain" description="CheB-type methylesterase" evidence="13">
    <location>
        <begin position="15"/>
        <end position="203"/>
    </location>
</feature>
<comment type="caution">
    <text evidence="15">The sequence shown here is derived from an EMBL/GenBank/DDBJ whole genome shotgun (WGS) entry which is preliminary data.</text>
</comment>
<evidence type="ECO:0000259" key="9">
    <source>
        <dbReference type="PROSITE" id="PS50109"/>
    </source>
</evidence>
<dbReference type="SUPFAM" id="SSF55874">
    <property type="entry name" value="ATPase domain of HSP90 chaperone/DNA topoisomerase II/histidine kinase"/>
    <property type="match status" value="1"/>
</dbReference>
<dbReference type="SMART" id="SM00091">
    <property type="entry name" value="PAS"/>
    <property type="match status" value="4"/>
</dbReference>
<dbReference type="Pfam" id="PF00989">
    <property type="entry name" value="PAS"/>
    <property type="match status" value="1"/>
</dbReference>
<feature type="domain" description="PAC" evidence="12">
    <location>
        <begin position="925"/>
        <end position="977"/>
    </location>
</feature>
<dbReference type="CDD" id="cd16434">
    <property type="entry name" value="CheB-CheR_fusion"/>
    <property type="match status" value="1"/>
</dbReference>
<dbReference type="InterPro" id="IPR022642">
    <property type="entry name" value="CheR_C"/>
</dbReference>
<gene>
    <name evidence="15" type="ORF">ABDJ85_13580</name>
</gene>
<evidence type="ECO:0000259" key="10">
    <source>
        <dbReference type="PROSITE" id="PS50110"/>
    </source>
</evidence>
<feature type="domain" description="PAC" evidence="12">
    <location>
        <begin position="1050"/>
        <end position="1101"/>
    </location>
</feature>
<keyword evidence="15" id="KW-0489">Methyltransferase</keyword>
<dbReference type="SMART" id="SM00138">
    <property type="entry name" value="MeTrc"/>
    <property type="match status" value="1"/>
</dbReference>
<feature type="domain" description="Response regulatory" evidence="10">
    <location>
        <begin position="1484"/>
        <end position="1601"/>
    </location>
</feature>
<comment type="catalytic activity">
    <reaction evidence="1">
        <text>ATP + protein L-histidine = ADP + protein N-phospho-L-histidine.</text>
        <dbReference type="EC" id="2.7.13.3"/>
    </reaction>
</comment>
<evidence type="ECO:0000256" key="2">
    <source>
        <dbReference type="ARBA" id="ARBA00012438"/>
    </source>
</evidence>
<dbReference type="Pfam" id="PF00512">
    <property type="entry name" value="HisKA"/>
    <property type="match status" value="1"/>
</dbReference>
<feature type="active site" evidence="5">
    <location>
        <position position="54"/>
    </location>
</feature>
<evidence type="ECO:0000256" key="6">
    <source>
        <dbReference type="PROSITE-ProRule" id="PRU00169"/>
    </source>
</evidence>
<evidence type="ECO:0000259" key="12">
    <source>
        <dbReference type="PROSITE" id="PS50113"/>
    </source>
</evidence>
<dbReference type="CDD" id="cd00130">
    <property type="entry name" value="PAS"/>
    <property type="match status" value="3"/>
</dbReference>
<dbReference type="Gene3D" id="3.30.450.20">
    <property type="entry name" value="PAS domain"/>
    <property type="match status" value="4"/>
</dbReference>
<evidence type="ECO:0000259" key="14">
    <source>
        <dbReference type="PROSITE" id="PS50123"/>
    </source>
</evidence>
<dbReference type="PROSITE" id="PS50109">
    <property type="entry name" value="HIS_KIN"/>
    <property type="match status" value="1"/>
</dbReference>
<dbReference type="SUPFAM" id="SSF53335">
    <property type="entry name" value="S-adenosyl-L-methionine-dependent methyltransferases"/>
    <property type="match status" value="1"/>
</dbReference>
<dbReference type="SUPFAM" id="SSF52738">
    <property type="entry name" value="Methylesterase CheB, C-terminal domain"/>
    <property type="match status" value="1"/>
</dbReference>
<dbReference type="Proteomes" id="UP001495147">
    <property type="component" value="Unassembled WGS sequence"/>
</dbReference>
<dbReference type="SMART" id="SM00448">
    <property type="entry name" value="REC"/>
    <property type="match status" value="1"/>
</dbReference>
<evidence type="ECO:0000259" key="13">
    <source>
        <dbReference type="PROSITE" id="PS50122"/>
    </source>
</evidence>
<dbReference type="PROSITE" id="PS50123">
    <property type="entry name" value="CHER"/>
    <property type="match status" value="1"/>
</dbReference>
<feature type="domain" description="CheR-type methyltransferase" evidence="14">
    <location>
        <begin position="234"/>
        <end position="468"/>
    </location>
</feature>
<feature type="region of interest" description="Disordered" evidence="8">
    <location>
        <begin position="487"/>
        <end position="513"/>
    </location>
</feature>
<dbReference type="Gene3D" id="3.40.50.150">
    <property type="entry name" value="Vaccinia Virus protein VP39"/>
    <property type="match status" value="1"/>
</dbReference>
<feature type="active site" evidence="5">
    <location>
        <position position="27"/>
    </location>
</feature>
<feature type="modified residue" description="4-aspartylphosphate" evidence="6">
    <location>
        <position position="1534"/>
    </location>
</feature>
<dbReference type="GO" id="GO:0032259">
    <property type="term" value="P:methylation"/>
    <property type="evidence" value="ECO:0007669"/>
    <property type="project" value="UniProtKB-KW"/>
</dbReference>
<dbReference type="EMBL" id="JBDPZD010000003">
    <property type="protein sequence ID" value="MEO3692505.1"/>
    <property type="molecule type" value="Genomic_DNA"/>
</dbReference>
<evidence type="ECO:0000313" key="16">
    <source>
        <dbReference type="Proteomes" id="UP001495147"/>
    </source>
</evidence>
<dbReference type="Pfam" id="PF08447">
    <property type="entry name" value="PAS_3"/>
    <property type="match status" value="1"/>
</dbReference>
<dbReference type="InterPro" id="IPR036097">
    <property type="entry name" value="HisK_dim/P_sf"/>
</dbReference>
<dbReference type="InterPro" id="IPR035965">
    <property type="entry name" value="PAS-like_dom_sf"/>
</dbReference>
<dbReference type="CDD" id="cd16922">
    <property type="entry name" value="HATPase_EvgS-ArcB-TorS-like"/>
    <property type="match status" value="1"/>
</dbReference>
<dbReference type="InterPro" id="IPR001789">
    <property type="entry name" value="Sig_transdc_resp-reg_receiver"/>
</dbReference>
<evidence type="ECO:0000256" key="3">
    <source>
        <dbReference type="ARBA" id="ARBA00022500"/>
    </source>
</evidence>
<dbReference type="InterPro" id="IPR001610">
    <property type="entry name" value="PAC"/>
</dbReference>
<dbReference type="InterPro" id="IPR000014">
    <property type="entry name" value="PAS"/>
</dbReference>
<evidence type="ECO:0000256" key="5">
    <source>
        <dbReference type="PROSITE-ProRule" id="PRU00050"/>
    </source>
</evidence>
<dbReference type="Pfam" id="PF08448">
    <property type="entry name" value="PAS_4"/>
    <property type="match status" value="1"/>
</dbReference>
<dbReference type="InterPro" id="IPR013767">
    <property type="entry name" value="PAS_fold"/>
</dbReference>
<dbReference type="RefSeq" id="WP_347705320.1">
    <property type="nucleotide sequence ID" value="NZ_JBDPZD010000003.1"/>
</dbReference>
<evidence type="ECO:0000256" key="4">
    <source>
        <dbReference type="ARBA" id="ARBA00022553"/>
    </source>
</evidence>
<keyword evidence="7" id="KW-0175">Coiled coil</keyword>
<keyword evidence="5" id="KW-0378">Hydrolase</keyword>
<dbReference type="Pfam" id="PF01739">
    <property type="entry name" value="CheR"/>
    <property type="match status" value="1"/>
</dbReference>
<dbReference type="Pfam" id="PF02518">
    <property type="entry name" value="HATPase_c"/>
    <property type="match status" value="1"/>
</dbReference>
<dbReference type="NCBIfam" id="TIGR00229">
    <property type="entry name" value="sensory_box"/>
    <property type="match status" value="3"/>
</dbReference>
<dbReference type="SUPFAM" id="SSF47384">
    <property type="entry name" value="Homodimeric domain of signal transducing histidine kinase"/>
    <property type="match status" value="1"/>
</dbReference>
<feature type="active site" evidence="5">
    <location>
        <position position="145"/>
    </location>
</feature>
<dbReference type="InterPro" id="IPR000673">
    <property type="entry name" value="Sig_transdc_resp-reg_Me-estase"/>
</dbReference>
<sequence>MALGSPRQQAAAAALHRPVRVVAVGASAGGIEALHEFFRGLGPSSGEAYVLVLHLAADFKSELAEIVSRWTELPVVTLHESQSLRADTVHVLAPGLTASITGHRIVVTPMSRREPVRHNIDDVFESLAGWQQMAAAVVLSGSGQDGCRGAGQVAAQGGLVLAQSPASARFASMPHAALGAGHAHLALEPQRMGLVLQDWQRLPLAEVLARHQPDTEDAVDPGAMQAYAPLLDALREVFDVDFAAYKEATLLRRFERWKQLEGAELSPQDLAQRVRADPARADALISDLLIGVTGFLRDAEAFEALRHLVIEPAVRELPPGDEYRVWCCGCSTGEEAYSVAMLAHEAFEAAGLAPRLRLHATDLHPRSVHRAAAGLYDDDALSGLPPAWRAKYFVPQASGLHRVSDELRRSLVFTAHNALRDAAFPRMHLVVCRNLLIYLKPAAQSRVLGSFFIALRDGGALFLGRSESPARDDAVFECLDEASHLHRKRPGTPLPPHMRPQFSSQRVSSVPPPGAQDAKAQLRLYELMLKRFVACGFLVNQSEELLYVFGDAGRLLAPVAGSFSPTLQNLLSGPLRTAISLALRRAAHSDGTVRLGDAIHDPQRPDQLLRIEVDRLADSRLPQTCYLVRLEPQAAPSPNAPRVSVLDPESATARHIAELEAELQRTRDQLRLTIEELEGANEQLQAGNEELQAGNEELQTANEELQALNEELYSMHAEHELKIAELRETTNNLNNLMRTADVAIIFLDAERRIRLFTPPAVAIFPLRPLDLGRDLKDLVPLDADPQLFDNLARVQGGSEALLAEVATSGGRTLQRRASVYRAGDGQPDGLVLTYLDITTQLELKARAFELQRKSQLDAIIASVPNLLWTCDSTGACDFLSPQWVAYTGVEQSGQLAQGWLEHVHPDDRAATVERWADAVTHRGPFRTRYRLRRADGAYRWFDVRATATRDETGRVTKWFGACTDAHDAVELQLGLEARDAFVRMVADNINGMVGYWDKHQRNRFANRHYLAWFGRSHERMQGATLAELMGPELYKLNQPYIERALAGEPQRFERRLVRPDGAVGYVLAEYAPHVVDGQVEGFLATVTDITRIQEQRLLIEEVFRASPLAKLVVGPDGRIVNCNPAAETITQYDATALRTMSVEDLVPEEMRGRHAALRQGFALTSERRPMGSAARFPLRRADGSIVYVDIELAGITVAGRPGSVVYLRPGNVEAEHQRRTDAALQARSAFLAQMSHEIRTPLNAVLGMVQLLMLEAPSARQLDRLNRIEEASTHLLAIIDDILDLSKMEAGRMAIHPAPFKVGTLVEQALEMVADRAKVKALALSSKIAETVPAVLVGDARRIEQILVNFLTNAVKYTPSGAVALGVSCFQASGERLVLHFEVTDTGIGIDPALLPSLFAPFHQVEQGHSRRFSGVGLGLAISRQLARAMNGECGARSSPGHGSTFWCNVQVGLTDQDAQVPSGLGDLDEAHAEELHALCRERRVLLVEDDEVNRIVAVELFHVLTGVQPLTAADGHEALEQAAGTTFDLVLMDIQLPGIDGLEATRRMRELPGYAEVPVFALSANVLSEDVNACLEAGMNGHLGKPIRAQELISLLVRLWGPQPAARDTVSAPL</sequence>
<dbReference type="PANTHER" id="PTHR45339">
    <property type="entry name" value="HYBRID SIGNAL TRANSDUCTION HISTIDINE KINASE J"/>
    <property type="match status" value="1"/>
</dbReference>
<dbReference type="PROSITE" id="PS50110">
    <property type="entry name" value="RESPONSE_REGULATORY"/>
    <property type="match status" value="1"/>
</dbReference>
<dbReference type="InterPro" id="IPR005467">
    <property type="entry name" value="His_kinase_dom"/>
</dbReference>
<keyword evidence="3 5" id="KW-0145">Chemotaxis</keyword>
<protein>
    <recommendedName>
        <fullName evidence="2">histidine kinase</fullName>
        <ecNumber evidence="2">2.7.13.3</ecNumber>
    </recommendedName>
</protein>
<dbReference type="Pfam" id="PF01339">
    <property type="entry name" value="CheB_methylest"/>
    <property type="match status" value="1"/>
</dbReference>
<dbReference type="InterPro" id="IPR013656">
    <property type="entry name" value="PAS_4"/>
</dbReference>
<dbReference type="PROSITE" id="PS50122">
    <property type="entry name" value="CHEB"/>
    <property type="match status" value="1"/>
</dbReference>
<keyword evidence="4 6" id="KW-0597">Phosphoprotein</keyword>
<dbReference type="InterPro" id="IPR036890">
    <property type="entry name" value="HATPase_C_sf"/>
</dbReference>
<dbReference type="InterPro" id="IPR000700">
    <property type="entry name" value="PAS-assoc_C"/>
</dbReference>
<dbReference type="CDD" id="cd00082">
    <property type="entry name" value="HisKA"/>
    <property type="match status" value="1"/>
</dbReference>
<dbReference type="Gene3D" id="1.10.287.130">
    <property type="match status" value="1"/>
</dbReference>
<feature type="domain" description="Histidine kinase" evidence="9">
    <location>
        <begin position="1233"/>
        <end position="1454"/>
    </location>
</feature>
<dbReference type="InterPro" id="IPR013655">
    <property type="entry name" value="PAS_fold_3"/>
</dbReference>
<evidence type="ECO:0000256" key="8">
    <source>
        <dbReference type="SAM" id="MobiDB-lite"/>
    </source>
</evidence>
<evidence type="ECO:0000259" key="11">
    <source>
        <dbReference type="PROSITE" id="PS50112"/>
    </source>
</evidence>
<dbReference type="EC" id="2.7.13.3" evidence="2"/>
<dbReference type="PROSITE" id="PS50113">
    <property type="entry name" value="PAC"/>
    <property type="match status" value="2"/>
</dbReference>
<dbReference type="InterPro" id="IPR029063">
    <property type="entry name" value="SAM-dependent_MTases_sf"/>
</dbReference>
<dbReference type="SMART" id="SM00086">
    <property type="entry name" value="PAC"/>
    <property type="match status" value="3"/>
</dbReference>
<dbReference type="GO" id="GO:0008168">
    <property type="term" value="F:methyltransferase activity"/>
    <property type="evidence" value="ECO:0007669"/>
    <property type="project" value="UniProtKB-KW"/>
</dbReference>
<dbReference type="SMART" id="SM00387">
    <property type="entry name" value="HATPase_c"/>
    <property type="match status" value="1"/>
</dbReference>
<dbReference type="Pfam" id="PF00072">
    <property type="entry name" value="Response_reg"/>
    <property type="match status" value="1"/>
</dbReference>
<dbReference type="Gene3D" id="3.40.50.180">
    <property type="entry name" value="Methylesterase CheB, C-terminal domain"/>
    <property type="match status" value="1"/>
</dbReference>
<organism evidence="15 16">
    <name type="scientific">Roseateles paludis</name>
    <dbReference type="NCBI Taxonomy" id="3145238"/>
    <lineage>
        <taxon>Bacteria</taxon>
        <taxon>Pseudomonadati</taxon>
        <taxon>Pseudomonadota</taxon>
        <taxon>Betaproteobacteria</taxon>
        <taxon>Burkholderiales</taxon>
        <taxon>Sphaerotilaceae</taxon>
        <taxon>Roseateles</taxon>
    </lineage>
</organism>
<dbReference type="Gene3D" id="3.40.50.2300">
    <property type="match status" value="1"/>
</dbReference>
<dbReference type="Pfam" id="PF13596">
    <property type="entry name" value="PAS_10"/>
    <property type="match status" value="1"/>
</dbReference>
<dbReference type="PRINTS" id="PR00996">
    <property type="entry name" value="CHERMTFRASE"/>
</dbReference>
<dbReference type="PROSITE" id="PS50112">
    <property type="entry name" value="PAS"/>
    <property type="match status" value="1"/>
</dbReference>
<reference evidence="15 16" key="1">
    <citation type="submission" date="2024-05" db="EMBL/GenBank/DDBJ databases">
        <title>Roseateles sp. DJS-2-20 16S ribosomal RNA gene Genome sequencing and assembly.</title>
        <authorList>
            <person name="Woo H."/>
        </authorList>
    </citation>
    <scope>NUCLEOTIDE SEQUENCE [LARGE SCALE GENOMIC DNA]</scope>
    <source>
        <strain evidence="15 16">DJS-2-20</strain>
    </source>
</reference>
<dbReference type="InterPro" id="IPR003594">
    <property type="entry name" value="HATPase_dom"/>
</dbReference>
<dbReference type="SMART" id="SM00388">
    <property type="entry name" value="HisKA"/>
    <property type="match status" value="1"/>
</dbReference>
<dbReference type="InterPro" id="IPR011006">
    <property type="entry name" value="CheY-like_superfamily"/>
</dbReference>
<proteinExistence type="predicted"/>
<feature type="domain" description="PAS" evidence="11">
    <location>
        <begin position="852"/>
        <end position="922"/>
    </location>
</feature>
<dbReference type="InterPro" id="IPR035909">
    <property type="entry name" value="CheB_C"/>
</dbReference>
<dbReference type="PANTHER" id="PTHR45339:SF5">
    <property type="entry name" value="HISTIDINE KINASE"/>
    <property type="match status" value="1"/>
</dbReference>
<dbReference type="SUPFAM" id="SSF55785">
    <property type="entry name" value="PYP-like sensor domain (PAS domain)"/>
    <property type="match status" value="4"/>
</dbReference>